<name>A0A0K2UZU6_LEPSM</name>
<sequence length="38" mass="4359">TPLNYLSCQDFKLLLLTFKNNINIETNHCTVNTFSNSP</sequence>
<accession>A0A0K2UZU6</accession>
<proteinExistence type="predicted"/>
<dbReference type="EMBL" id="HACA01026016">
    <property type="protein sequence ID" value="CDW43377.1"/>
    <property type="molecule type" value="Transcribed_RNA"/>
</dbReference>
<dbReference type="AlphaFoldDB" id="A0A0K2UZU6"/>
<evidence type="ECO:0000313" key="1">
    <source>
        <dbReference type="EMBL" id="CDW43377.1"/>
    </source>
</evidence>
<protein>
    <submittedName>
        <fullName evidence="1">Uncharacterized protein</fullName>
    </submittedName>
</protein>
<organism evidence="1">
    <name type="scientific">Lepeophtheirus salmonis</name>
    <name type="common">Salmon louse</name>
    <name type="synonym">Caligus salmonis</name>
    <dbReference type="NCBI Taxonomy" id="72036"/>
    <lineage>
        <taxon>Eukaryota</taxon>
        <taxon>Metazoa</taxon>
        <taxon>Ecdysozoa</taxon>
        <taxon>Arthropoda</taxon>
        <taxon>Crustacea</taxon>
        <taxon>Multicrustacea</taxon>
        <taxon>Hexanauplia</taxon>
        <taxon>Copepoda</taxon>
        <taxon>Siphonostomatoida</taxon>
        <taxon>Caligidae</taxon>
        <taxon>Lepeophtheirus</taxon>
    </lineage>
</organism>
<feature type="non-terminal residue" evidence="1">
    <location>
        <position position="1"/>
    </location>
</feature>
<reference evidence="1" key="1">
    <citation type="submission" date="2014-05" db="EMBL/GenBank/DDBJ databases">
        <authorList>
            <person name="Chronopoulou M."/>
        </authorList>
    </citation>
    <scope>NUCLEOTIDE SEQUENCE</scope>
    <source>
        <tissue evidence="1">Whole organism</tissue>
    </source>
</reference>